<dbReference type="EMBL" id="REGN01009305">
    <property type="protein sequence ID" value="RNA01483.1"/>
    <property type="molecule type" value="Genomic_DNA"/>
</dbReference>
<dbReference type="Gene3D" id="2.60.40.10">
    <property type="entry name" value="Immunoglobulins"/>
    <property type="match status" value="2"/>
</dbReference>
<feature type="compositionally biased region" description="Basic and acidic residues" evidence="2">
    <location>
        <begin position="468"/>
        <end position="480"/>
    </location>
</feature>
<gene>
    <name evidence="6" type="ORF">BpHYR1_022570</name>
</gene>
<feature type="domain" description="CFAP74 fourth Ig-like" evidence="5">
    <location>
        <begin position="920"/>
        <end position="1014"/>
    </location>
</feature>
<organism evidence="6 7">
    <name type="scientific">Brachionus plicatilis</name>
    <name type="common">Marine rotifer</name>
    <name type="synonym">Brachionus muelleri</name>
    <dbReference type="NCBI Taxonomy" id="10195"/>
    <lineage>
        <taxon>Eukaryota</taxon>
        <taxon>Metazoa</taxon>
        <taxon>Spiralia</taxon>
        <taxon>Gnathifera</taxon>
        <taxon>Rotifera</taxon>
        <taxon>Eurotatoria</taxon>
        <taxon>Monogononta</taxon>
        <taxon>Pseudotrocha</taxon>
        <taxon>Ploima</taxon>
        <taxon>Brachionidae</taxon>
        <taxon>Brachionus</taxon>
    </lineage>
</organism>
<feature type="region of interest" description="Disordered" evidence="2">
    <location>
        <begin position="52"/>
        <end position="72"/>
    </location>
</feature>
<evidence type="ECO:0000259" key="4">
    <source>
        <dbReference type="Pfam" id="PF24778"/>
    </source>
</evidence>
<keyword evidence="1" id="KW-0175">Coiled coil</keyword>
<dbReference type="Proteomes" id="UP000276133">
    <property type="component" value="Unassembled WGS sequence"/>
</dbReference>
<feature type="coiled-coil region" evidence="1">
    <location>
        <begin position="340"/>
        <end position="416"/>
    </location>
</feature>
<evidence type="ECO:0000313" key="7">
    <source>
        <dbReference type="Proteomes" id="UP000276133"/>
    </source>
</evidence>
<dbReference type="InterPro" id="IPR056310">
    <property type="entry name" value="Ig-CFAP74_4th"/>
</dbReference>
<feature type="domain" description="CFAP74 second Ig-like" evidence="3">
    <location>
        <begin position="733"/>
        <end position="800"/>
    </location>
</feature>
<protein>
    <submittedName>
        <fullName evidence="6">Cilia-and flagella-associated 74 isoform X1</fullName>
    </submittedName>
</protein>
<keyword evidence="6" id="KW-0282">Flagellum</keyword>
<dbReference type="Pfam" id="PF24770">
    <property type="entry name" value="Ig-CFAP74_2"/>
    <property type="match status" value="2"/>
</dbReference>
<dbReference type="InterPro" id="IPR056306">
    <property type="entry name" value="Ig-CFAP74_2nd"/>
</dbReference>
<dbReference type="STRING" id="10195.A0A3M7PR25"/>
<feature type="region of interest" description="Disordered" evidence="2">
    <location>
        <begin position="1"/>
        <end position="21"/>
    </location>
</feature>
<dbReference type="AlphaFoldDB" id="A0A3M7PR25"/>
<keyword evidence="6" id="KW-0969">Cilium</keyword>
<dbReference type="OrthoDB" id="545169at2759"/>
<keyword evidence="7" id="KW-1185">Reference proteome</keyword>
<feature type="domain" description="CFAP74 third Ig-like" evidence="4">
    <location>
        <begin position="802"/>
        <end position="914"/>
    </location>
</feature>
<keyword evidence="6" id="KW-0966">Cell projection</keyword>
<dbReference type="PANTHER" id="PTHR22538">
    <property type="entry name" value="CILIA- AND FLAGELLA-ASSOCIATED PROTEIN 74"/>
    <property type="match status" value="1"/>
</dbReference>
<sequence length="1148" mass="132950">MSDIDPISDEENLFDDFDDNEPNFYRKTQLNKFQNDIPKKSAEFHLATYVSKKHQSDENIQQEEKDEENSIFNDDLLDNDSLGLDQTLNSTVNQANANYQEYKVNFNKNDQLQMIYMRSYINKIEKQFQEKDLITQNIREEINGCKQRLEQLEWKRDETYGRIENSQNDKDITLVNRLDAEHANICKEIELESKVLETLTESFNEADYERSKALLEKTKYAQIDKELKGKEELLIKQKDFKATQRKQIEDHKTENLRKKFEKSKQMENERIRQENLKQKEAIEQAKRAREITSQYLKQTLREMKDHKLMDETQNYIQNQNKRKEIIGLKDVIDHNKEIFQSKVMKKKYQKQKEIEELEREKNAIKGRGENPNFFIPRKIKMEEYEKEKKKLESQQEQNTRKIVEKILKEKENIEKKKKLYPNLFNINLKPLKQINKEKHEKKLLTKVANTLGLTQENPKLFKNFGEPNKQEDDGFDRRSVFDSTTIASRDDDEDSEFDELNNHEEVIMKPEYEGLWNKEFKKYDSGDLYKINQNFPPCYKTKTEKELYLRSLDKLKKSAVKDQIVAGKKFSGISFKSQPKIVHFKDFDVDNIYNIKVILTNISYSINTCKLIDISDNLKDFITIDFKPPGQLSAGLTCEFNVTFSPKINKDLHGEIKFLATNGPFSVPIACTIKKCDLGVNTNSISFGTIVIGEELNKKIQLVNKGALGTNFKLITKRESKKLSQGLPISELESRLEEVSDGIKMGPIRSGFIGPFSTVDIEFIFLPSFPGKFKEDFVIKFDDENSKEIELNTKATAIDVPIWIENVNVDLKICMYDRLYQDVIRVHNRASAALRITFEVPPQLKNHLEILPKTAFIQAKSEFVAQIKFTARKSLPQDAPEFYDSMTGILEVPLYIKVADQNKTVNYTLNAIVTTSDLEFDVKEIDFGYCTIYETVKATVSLTNHSILCQPFGFVNLPDFVNVQPNDGFGTLLPNETIELDINFSPKSAKEYKFSVVCKSLVNRDFVINCKGVGVHPPLKLSAQRINFKATALNSTSFKTIYVFNNHLDYDQHRHPVPRIGKGEIARVGPTYFEFDVQEDSPFKLWPQVGCVEPGKKCKVTIQYTAKLNEAQVKKSAAKLIKKKLVEKAKQITASEQNLSVHSSDVIS</sequence>
<evidence type="ECO:0000256" key="2">
    <source>
        <dbReference type="SAM" id="MobiDB-lite"/>
    </source>
</evidence>
<evidence type="ECO:0000256" key="1">
    <source>
        <dbReference type="SAM" id="Coils"/>
    </source>
</evidence>
<evidence type="ECO:0000259" key="3">
    <source>
        <dbReference type="Pfam" id="PF24770"/>
    </source>
</evidence>
<accession>A0A3M7PR25</accession>
<dbReference type="PANTHER" id="PTHR22538:SF0">
    <property type="entry name" value="CILIA- AND FLAGELLA-ASSOCIATED PROTEIN 74"/>
    <property type="match status" value="1"/>
</dbReference>
<dbReference type="Pfam" id="PF24798">
    <property type="entry name" value="Ig-CFAP74_4th"/>
    <property type="match status" value="1"/>
</dbReference>
<reference evidence="6 7" key="1">
    <citation type="journal article" date="2018" name="Sci. Rep.">
        <title>Genomic signatures of local adaptation to the degree of environmental predictability in rotifers.</title>
        <authorList>
            <person name="Franch-Gras L."/>
            <person name="Hahn C."/>
            <person name="Garcia-Roger E.M."/>
            <person name="Carmona M.J."/>
            <person name="Serra M."/>
            <person name="Gomez A."/>
        </authorList>
    </citation>
    <scope>NUCLEOTIDE SEQUENCE [LARGE SCALE GENOMIC DNA]</scope>
    <source>
        <strain evidence="6">HYR1</strain>
    </source>
</reference>
<feature type="coiled-coil region" evidence="1">
    <location>
        <begin position="135"/>
        <end position="169"/>
    </location>
</feature>
<dbReference type="InterPro" id="IPR013783">
    <property type="entry name" value="Ig-like_fold"/>
</dbReference>
<evidence type="ECO:0000259" key="5">
    <source>
        <dbReference type="Pfam" id="PF24798"/>
    </source>
</evidence>
<proteinExistence type="predicted"/>
<dbReference type="Pfam" id="PF24771">
    <property type="entry name" value="Ig_CFAP74_1st"/>
    <property type="match status" value="1"/>
</dbReference>
<dbReference type="Pfam" id="PF24778">
    <property type="entry name" value="Ig-CFAP74_3rd"/>
    <property type="match status" value="1"/>
</dbReference>
<feature type="region of interest" description="Disordered" evidence="2">
    <location>
        <begin position="458"/>
        <end position="480"/>
    </location>
</feature>
<evidence type="ECO:0000313" key="6">
    <source>
        <dbReference type="EMBL" id="RNA01483.1"/>
    </source>
</evidence>
<comment type="caution">
    <text evidence="6">The sequence shown here is derived from an EMBL/GenBank/DDBJ whole genome shotgun (WGS) entry which is preliminary data.</text>
</comment>
<dbReference type="InterPro" id="IPR056307">
    <property type="entry name" value="Ig-CFAP74_3rd"/>
</dbReference>
<name>A0A3M7PR25_BRAPC</name>
<feature type="compositionally biased region" description="Acidic residues" evidence="2">
    <location>
        <begin position="60"/>
        <end position="69"/>
    </location>
</feature>
<feature type="domain" description="CFAP74 second Ig-like" evidence="3">
    <location>
        <begin position="678"/>
        <end position="723"/>
    </location>
</feature>